<dbReference type="AlphaFoldDB" id="A0A074Z820"/>
<feature type="non-terminal residue" evidence="1">
    <location>
        <position position="77"/>
    </location>
</feature>
<keyword evidence="2" id="KW-1185">Reference proteome</keyword>
<dbReference type="RefSeq" id="XP_009176862.1">
    <property type="nucleotide sequence ID" value="XM_009178598.1"/>
</dbReference>
<dbReference type="CTD" id="20329721"/>
<organism evidence="1 2">
    <name type="scientific">Opisthorchis viverrini</name>
    <name type="common">Southeast Asian liver fluke</name>
    <dbReference type="NCBI Taxonomy" id="6198"/>
    <lineage>
        <taxon>Eukaryota</taxon>
        <taxon>Metazoa</taxon>
        <taxon>Spiralia</taxon>
        <taxon>Lophotrochozoa</taxon>
        <taxon>Platyhelminthes</taxon>
        <taxon>Trematoda</taxon>
        <taxon>Digenea</taxon>
        <taxon>Opisthorchiida</taxon>
        <taxon>Opisthorchiata</taxon>
        <taxon>Opisthorchiidae</taxon>
        <taxon>Opisthorchis</taxon>
    </lineage>
</organism>
<dbReference type="Proteomes" id="UP000054324">
    <property type="component" value="Unassembled WGS sequence"/>
</dbReference>
<dbReference type="EMBL" id="KL597225">
    <property type="protein sequence ID" value="KER19390.1"/>
    <property type="molecule type" value="Genomic_DNA"/>
</dbReference>
<accession>A0A074Z820</accession>
<proteinExistence type="predicted"/>
<sequence length="77" mass="8991">MSPTSASRLGNAEGQWREIRSKSWLMVGHHFTDDVAKRFLDDAAKLKEAENWMDWPNTLMNDIIRWFRLGSLVKIKS</sequence>
<evidence type="ECO:0000313" key="1">
    <source>
        <dbReference type="EMBL" id="KER19390.1"/>
    </source>
</evidence>
<dbReference type="KEGG" id="ovi:T265_15556"/>
<evidence type="ECO:0000313" key="2">
    <source>
        <dbReference type="Proteomes" id="UP000054324"/>
    </source>
</evidence>
<gene>
    <name evidence="1" type="ORF">T265_15556</name>
</gene>
<reference evidence="1 2" key="1">
    <citation type="submission" date="2013-11" db="EMBL/GenBank/DDBJ databases">
        <title>Opisthorchis viverrini - life in the bile duct.</title>
        <authorList>
            <person name="Young N.D."/>
            <person name="Nagarajan N."/>
            <person name="Lin S.J."/>
            <person name="Korhonen P.K."/>
            <person name="Jex A.R."/>
            <person name="Hall R.S."/>
            <person name="Safavi-Hemami H."/>
            <person name="Kaewkong W."/>
            <person name="Bertrand D."/>
            <person name="Gao S."/>
            <person name="Seet Q."/>
            <person name="Wongkham S."/>
            <person name="Teh B.T."/>
            <person name="Wongkham C."/>
            <person name="Intapan P.M."/>
            <person name="Maleewong W."/>
            <person name="Yang X."/>
            <person name="Hu M."/>
            <person name="Wang Z."/>
            <person name="Hofmann A."/>
            <person name="Sternberg P.W."/>
            <person name="Tan P."/>
            <person name="Wang J."/>
            <person name="Gasser R.B."/>
        </authorList>
    </citation>
    <scope>NUCLEOTIDE SEQUENCE [LARGE SCALE GENOMIC DNA]</scope>
</reference>
<name>A0A074Z820_OPIVI</name>
<dbReference type="GeneID" id="20329721"/>
<protein>
    <submittedName>
        <fullName evidence="1">Uncharacterized protein</fullName>
    </submittedName>
</protein>